<evidence type="ECO:0000256" key="3">
    <source>
        <dbReference type="ARBA" id="ARBA00022448"/>
    </source>
</evidence>
<evidence type="ECO:0000256" key="6">
    <source>
        <dbReference type="ARBA" id="ARBA00022692"/>
    </source>
</evidence>
<dbReference type="AlphaFoldDB" id="A0A179D0N3"/>
<evidence type="ECO:0000256" key="5">
    <source>
        <dbReference type="ARBA" id="ARBA00022519"/>
    </source>
</evidence>
<protein>
    <recommendedName>
        <fullName evidence="12">C4-dicarboxylate transporter</fullName>
    </recommendedName>
</protein>
<dbReference type="PANTHER" id="PTHR36106:SF3">
    <property type="entry name" value="ANAEROBIC C4-DICARBOXYLATE TRANSPORTER DCUB"/>
    <property type="match status" value="1"/>
</dbReference>
<comment type="subcellular location">
    <subcellularLocation>
        <location evidence="1 12">Cell inner membrane</location>
        <topology evidence="1 12">Multi-pass membrane protein</topology>
    </subcellularLocation>
</comment>
<dbReference type="InterPro" id="IPR004668">
    <property type="entry name" value="Anaer_Dcu_memb_transpt"/>
</dbReference>
<gene>
    <name evidence="14" type="ORF">F480_04170</name>
</gene>
<comment type="function">
    <text evidence="12">Responsible for the transport of C4-dicarboxylates.</text>
</comment>
<dbReference type="GO" id="GO:0015556">
    <property type="term" value="F:C4-dicarboxylate transmembrane transporter activity"/>
    <property type="evidence" value="ECO:0007669"/>
    <property type="project" value="InterPro"/>
</dbReference>
<comment type="similarity">
    <text evidence="2 12">Belongs to the DcuA/DcuB transporter (TC 2.A.13.1) family.</text>
</comment>
<keyword evidence="7 13" id="KW-1133">Transmembrane helix</keyword>
<feature type="transmembrane region" description="Helical" evidence="13">
    <location>
        <begin position="94"/>
        <end position="121"/>
    </location>
</feature>
<feature type="transmembrane region" description="Helical" evidence="13">
    <location>
        <begin position="6"/>
        <end position="38"/>
    </location>
</feature>
<name>A0A179D0N3_BIBTR</name>
<feature type="transmembrane region" description="Helical" evidence="13">
    <location>
        <begin position="236"/>
        <end position="256"/>
    </location>
</feature>
<dbReference type="PANTHER" id="PTHR36106">
    <property type="entry name" value="ANAEROBIC C4-DICARBOXYLATE TRANSPORTER DCUB"/>
    <property type="match status" value="1"/>
</dbReference>
<reference evidence="14 15" key="1">
    <citation type="submission" date="2014-01" db="EMBL/GenBank/DDBJ databases">
        <authorList>
            <person name="Zuccon D."/>
        </authorList>
    </citation>
    <scope>NUCLEOTIDE SEQUENCE [LARGE SCALE GENOMIC DNA]</scope>
    <source>
        <strain evidence="14 15">Y31</strain>
    </source>
</reference>
<dbReference type="PIRSF" id="PIRSF004539">
    <property type="entry name" value="C4-dicrbxl_trns"/>
    <property type="match status" value="1"/>
</dbReference>
<evidence type="ECO:0000313" key="15">
    <source>
        <dbReference type="Proteomes" id="UP000078358"/>
    </source>
</evidence>
<proteinExistence type="inferred from homology"/>
<evidence type="ECO:0000256" key="2">
    <source>
        <dbReference type="ARBA" id="ARBA00006413"/>
    </source>
</evidence>
<comment type="catalytic activity">
    <reaction evidence="10">
        <text>(S)-malate(in) + succinate(out) = (S)-malate(out) + succinate(in)</text>
        <dbReference type="Rhea" id="RHEA:29327"/>
        <dbReference type="ChEBI" id="CHEBI:15589"/>
        <dbReference type="ChEBI" id="CHEBI:30031"/>
    </reaction>
    <physiologicalReaction direction="right-to-left" evidence="10">
        <dbReference type="Rhea" id="RHEA:29329"/>
    </physiologicalReaction>
</comment>
<dbReference type="Proteomes" id="UP000078358">
    <property type="component" value="Unassembled WGS sequence"/>
</dbReference>
<feature type="transmembrane region" description="Helical" evidence="13">
    <location>
        <begin position="50"/>
        <end position="74"/>
    </location>
</feature>
<dbReference type="RefSeq" id="WP_064318298.1">
    <property type="nucleotide sequence ID" value="NZ_JACI01000001.1"/>
</dbReference>
<comment type="catalytic activity">
    <reaction evidence="9">
        <text>L-aspartate(in) + succinate(out) = L-aspartate(out) + succinate(in)</text>
        <dbReference type="Rhea" id="RHEA:29343"/>
        <dbReference type="ChEBI" id="CHEBI:29991"/>
        <dbReference type="ChEBI" id="CHEBI:30031"/>
    </reaction>
    <physiologicalReaction direction="right-to-left" evidence="9">
        <dbReference type="Rhea" id="RHEA:29345"/>
    </physiologicalReaction>
</comment>
<comment type="catalytic activity">
    <reaction evidence="11">
        <text>fumarate(in) + succinate(out) = fumarate(out) + succinate(in)</text>
        <dbReference type="Rhea" id="RHEA:29323"/>
        <dbReference type="ChEBI" id="CHEBI:29806"/>
        <dbReference type="ChEBI" id="CHEBI:30031"/>
    </reaction>
    <physiologicalReaction direction="right-to-left" evidence="11">
        <dbReference type="Rhea" id="RHEA:29325"/>
    </physiologicalReaction>
</comment>
<dbReference type="PATRIC" id="fig|1261658.3.peg.839"/>
<keyword evidence="4 12" id="KW-1003">Cell membrane</keyword>
<dbReference type="NCBIfam" id="NF006927">
    <property type="entry name" value="PRK09412.1"/>
    <property type="match status" value="1"/>
</dbReference>
<feature type="transmembrane region" description="Helical" evidence="13">
    <location>
        <begin position="268"/>
        <end position="288"/>
    </location>
</feature>
<accession>A0A179D0N3</accession>
<evidence type="ECO:0000256" key="9">
    <source>
        <dbReference type="ARBA" id="ARBA00034237"/>
    </source>
</evidence>
<evidence type="ECO:0000256" key="7">
    <source>
        <dbReference type="ARBA" id="ARBA00022989"/>
    </source>
</evidence>
<organism evidence="14 15">
    <name type="scientific">Bibersteinia trehalosi Y31</name>
    <dbReference type="NCBI Taxonomy" id="1261658"/>
    <lineage>
        <taxon>Bacteria</taxon>
        <taxon>Pseudomonadati</taxon>
        <taxon>Pseudomonadota</taxon>
        <taxon>Gammaproteobacteria</taxon>
        <taxon>Pasteurellales</taxon>
        <taxon>Pasteurellaceae</taxon>
        <taxon>Bibersteinia</taxon>
    </lineage>
</organism>
<dbReference type="GO" id="GO:0005886">
    <property type="term" value="C:plasma membrane"/>
    <property type="evidence" value="ECO:0007669"/>
    <property type="project" value="UniProtKB-SubCell"/>
</dbReference>
<sequence>MLYLEFLFLLVMLYIGSRYGGIGLGVVSGIGLAIEVFILRMPLGKAPVDVMLIILAVVTCASILEAAGGLKFMLQVAEKVLRKNPKRITFLGPLVTYIMTFMLGTGHSVYSVMPIIADVALKNKIRPERPMAASSVASQLAITSSPLSAAVVYYLGQISGLPGFEHVSLLSIIGVTVPATLAGTIAMSLYSLRRGKELENDPEYQRRLQDPVWRDRIANTTSTTLNDTLPAGAKQAVYLFLLALVVIVAIAMFPEIRTVGEGEKVKPIGMSLIIQIMMLCFGGLILILTRTNPQTVPNGVVFKSGMVAAIAIFGIAWMSDTYFQYAMPQFKAGITEMVENYPWTFAFALFAVSVVINSQAATAVMMLPVGIGLGLPAPLLVGLMPATYGYFFIPNYPSDIATVNFDVTGTTKIGKYYFNHSFMAPGIIGVVTACVVGIAIANVLI</sequence>
<evidence type="ECO:0000256" key="8">
    <source>
        <dbReference type="ARBA" id="ARBA00023136"/>
    </source>
</evidence>
<dbReference type="EMBL" id="JACI01000001">
    <property type="protein sequence ID" value="OAQ15719.1"/>
    <property type="molecule type" value="Genomic_DNA"/>
</dbReference>
<evidence type="ECO:0000256" key="13">
    <source>
        <dbReference type="SAM" id="Phobius"/>
    </source>
</evidence>
<comment type="caution">
    <text evidence="14">The sequence shown here is derived from an EMBL/GenBank/DDBJ whole genome shotgun (WGS) entry which is preliminary data.</text>
</comment>
<evidence type="ECO:0000256" key="4">
    <source>
        <dbReference type="ARBA" id="ARBA00022475"/>
    </source>
</evidence>
<feature type="transmembrane region" description="Helical" evidence="13">
    <location>
        <begin position="300"/>
        <end position="320"/>
    </location>
</feature>
<keyword evidence="5 12" id="KW-0997">Cell inner membrane</keyword>
<dbReference type="NCBIfam" id="NF009136">
    <property type="entry name" value="PRK12489.1"/>
    <property type="match status" value="1"/>
</dbReference>
<keyword evidence="6 13" id="KW-0812">Transmembrane</keyword>
<evidence type="ECO:0000256" key="11">
    <source>
        <dbReference type="ARBA" id="ARBA00034287"/>
    </source>
</evidence>
<evidence type="ECO:0000256" key="10">
    <source>
        <dbReference type="ARBA" id="ARBA00034284"/>
    </source>
</evidence>
<evidence type="ECO:0000256" key="1">
    <source>
        <dbReference type="ARBA" id="ARBA00004429"/>
    </source>
</evidence>
<feature type="transmembrane region" description="Helical" evidence="13">
    <location>
        <begin position="167"/>
        <end position="190"/>
    </location>
</feature>
<evidence type="ECO:0000256" key="12">
    <source>
        <dbReference type="PIRNR" id="PIRNR004539"/>
    </source>
</evidence>
<dbReference type="Pfam" id="PF03605">
    <property type="entry name" value="DcuA_DcuB"/>
    <property type="match status" value="1"/>
</dbReference>
<feature type="transmembrane region" description="Helical" evidence="13">
    <location>
        <begin position="422"/>
        <end position="444"/>
    </location>
</feature>
<evidence type="ECO:0000313" key="14">
    <source>
        <dbReference type="EMBL" id="OAQ15719.1"/>
    </source>
</evidence>
<keyword evidence="3 12" id="KW-0813">Transport</keyword>
<dbReference type="NCBIfam" id="TIGR00770">
    <property type="entry name" value="Dcu"/>
    <property type="match status" value="1"/>
</dbReference>
<feature type="transmembrane region" description="Helical" evidence="13">
    <location>
        <begin position="133"/>
        <end position="155"/>
    </location>
</feature>
<feature type="transmembrane region" description="Helical" evidence="13">
    <location>
        <begin position="369"/>
        <end position="393"/>
    </location>
</feature>
<keyword evidence="8 12" id="KW-0472">Membrane</keyword>
<feature type="transmembrane region" description="Helical" evidence="13">
    <location>
        <begin position="340"/>
        <end position="357"/>
    </location>
</feature>